<comment type="caution">
    <text evidence="1">The sequence shown here is derived from an EMBL/GenBank/DDBJ whole genome shotgun (WGS) entry which is preliminary data.</text>
</comment>
<gene>
    <name evidence="2" type="ORF">B0H16DRAFT_1316153</name>
    <name evidence="1" type="ORF">B0H16DRAFT_1333766</name>
</gene>
<keyword evidence="3" id="KW-1185">Reference proteome</keyword>
<proteinExistence type="predicted"/>
<dbReference type="EMBL" id="JARKIB010000206">
    <property type="protein sequence ID" value="KAJ7724011.1"/>
    <property type="molecule type" value="Genomic_DNA"/>
</dbReference>
<evidence type="ECO:0000313" key="2">
    <source>
        <dbReference type="EMBL" id="KAJ7754799.1"/>
    </source>
</evidence>
<dbReference type="EMBL" id="JARKIB010000051">
    <property type="protein sequence ID" value="KAJ7754799.1"/>
    <property type="molecule type" value="Genomic_DNA"/>
</dbReference>
<organism evidence="1 3">
    <name type="scientific">Mycena metata</name>
    <dbReference type="NCBI Taxonomy" id="1033252"/>
    <lineage>
        <taxon>Eukaryota</taxon>
        <taxon>Fungi</taxon>
        <taxon>Dikarya</taxon>
        <taxon>Basidiomycota</taxon>
        <taxon>Agaricomycotina</taxon>
        <taxon>Agaricomycetes</taxon>
        <taxon>Agaricomycetidae</taxon>
        <taxon>Agaricales</taxon>
        <taxon>Marasmiineae</taxon>
        <taxon>Mycenaceae</taxon>
        <taxon>Mycena</taxon>
    </lineage>
</organism>
<sequence length="51" mass="5830">NRYANRAARFILAYPQGLKGGDLIWINKRYNGHRILPPSMIAEIKASIPTY</sequence>
<evidence type="ECO:0000313" key="3">
    <source>
        <dbReference type="Proteomes" id="UP001215598"/>
    </source>
</evidence>
<evidence type="ECO:0000313" key="1">
    <source>
        <dbReference type="EMBL" id="KAJ7724011.1"/>
    </source>
</evidence>
<accession>A0AAD7HNT5</accession>
<name>A0AAD7HNT5_9AGAR</name>
<reference evidence="1" key="1">
    <citation type="submission" date="2023-03" db="EMBL/GenBank/DDBJ databases">
        <title>Massive genome expansion in bonnet fungi (Mycena s.s.) driven by repeated elements and novel gene families across ecological guilds.</title>
        <authorList>
            <consortium name="Lawrence Berkeley National Laboratory"/>
            <person name="Harder C.B."/>
            <person name="Miyauchi S."/>
            <person name="Viragh M."/>
            <person name="Kuo A."/>
            <person name="Thoen E."/>
            <person name="Andreopoulos B."/>
            <person name="Lu D."/>
            <person name="Skrede I."/>
            <person name="Drula E."/>
            <person name="Henrissat B."/>
            <person name="Morin E."/>
            <person name="Kohler A."/>
            <person name="Barry K."/>
            <person name="LaButti K."/>
            <person name="Morin E."/>
            <person name="Salamov A."/>
            <person name="Lipzen A."/>
            <person name="Mereny Z."/>
            <person name="Hegedus B."/>
            <person name="Baldrian P."/>
            <person name="Stursova M."/>
            <person name="Weitz H."/>
            <person name="Taylor A."/>
            <person name="Grigoriev I.V."/>
            <person name="Nagy L.G."/>
            <person name="Martin F."/>
            <person name="Kauserud H."/>
        </authorList>
    </citation>
    <scope>NUCLEOTIDE SEQUENCE</scope>
    <source>
        <strain evidence="1">CBHHK182m</strain>
    </source>
</reference>
<dbReference type="AlphaFoldDB" id="A0AAD7HNT5"/>
<dbReference type="Proteomes" id="UP001215598">
    <property type="component" value="Unassembled WGS sequence"/>
</dbReference>
<feature type="non-terminal residue" evidence="1">
    <location>
        <position position="1"/>
    </location>
</feature>
<protein>
    <submittedName>
        <fullName evidence="1">Uncharacterized protein</fullName>
    </submittedName>
</protein>